<dbReference type="EMBL" id="JAYMRU010000007">
    <property type="protein sequence ID" value="MEM5400795.1"/>
    <property type="molecule type" value="Genomic_DNA"/>
</dbReference>
<accession>A0ACC6RGI7</accession>
<evidence type="ECO:0000313" key="2">
    <source>
        <dbReference type="Proteomes" id="UP001392318"/>
    </source>
</evidence>
<gene>
    <name evidence="1" type="ORF">VSR83_11950</name>
</gene>
<reference evidence="1" key="1">
    <citation type="submission" date="2024-01" db="EMBL/GenBank/DDBJ databases">
        <title>The diversity of rhizobia nodulating Mimosa spp. in eleven states of Brazil covering several biomes is determined by host plant, location, and edaphic factors.</title>
        <authorList>
            <person name="Rouws L."/>
            <person name="Barauna A."/>
            <person name="Beukes C."/>
            <person name="De Faria S.M."/>
            <person name="Gross E."/>
            <person name="Dos Reis Junior F.B."/>
            <person name="Simon M."/>
            <person name="Maluk M."/>
            <person name="Odee D.W."/>
            <person name="Kenicer G."/>
            <person name="Young J.P.W."/>
            <person name="Reis V.M."/>
            <person name="Zilli J."/>
            <person name="James E.K."/>
        </authorList>
    </citation>
    <scope>NUCLEOTIDE SEQUENCE</scope>
    <source>
        <strain evidence="1">JPY452</strain>
    </source>
</reference>
<name>A0ACC6RGI7_9BURK</name>
<proteinExistence type="predicted"/>
<comment type="caution">
    <text evidence="1">The sequence shown here is derived from an EMBL/GenBank/DDBJ whole genome shotgun (WGS) entry which is preliminary data.</text>
</comment>
<sequence>MGSRHSPGDDGCLPDPRVQAVVAARLGVKSTIEETRAEAFLGIESRGPLPIYYNYYGAHTGRGSGGDKVNLQNLTRGGKLRASLEAPKGHKVVACDSAQIEARVVAWWAGQWDLVQDFADGVDIYSKFATDIYGRPINRKLKEIVDGKETFPMFKEGFVAKTAVLGLGFGMGAENFERQLKKEKIPGGLEFAKSVVDLYRTKYDRIPALWKQCQRAMEAVVNGYTATVGVGIELLWDSDGIHLPNGMLLRYPDLRKGKDGYEYRNKRMFTKLYGGKIVENVVQALARIVVFNQMAMIDQKLRTLDTPTQRYKVVGTTHDEVIAVCPDHYEEQLTDVMLSTMRKIPKWAGGLPINCEAASGNTYGDCK</sequence>
<organism evidence="1 2">
    <name type="scientific">Paraburkholderia unamae</name>
    <dbReference type="NCBI Taxonomy" id="219649"/>
    <lineage>
        <taxon>Bacteria</taxon>
        <taxon>Pseudomonadati</taxon>
        <taxon>Pseudomonadota</taxon>
        <taxon>Betaproteobacteria</taxon>
        <taxon>Burkholderiales</taxon>
        <taxon>Burkholderiaceae</taxon>
        <taxon>Paraburkholderia</taxon>
    </lineage>
</organism>
<keyword evidence="2" id="KW-1185">Reference proteome</keyword>
<evidence type="ECO:0000313" key="1">
    <source>
        <dbReference type="EMBL" id="MEM5400795.1"/>
    </source>
</evidence>
<protein>
    <submittedName>
        <fullName evidence="1">DNA polymerase</fullName>
    </submittedName>
</protein>
<dbReference type="Proteomes" id="UP001392318">
    <property type="component" value="Unassembled WGS sequence"/>
</dbReference>